<dbReference type="Gene3D" id="1.20.120.1770">
    <property type="match status" value="1"/>
</dbReference>
<evidence type="ECO:0000259" key="9">
    <source>
        <dbReference type="PROSITE" id="PS50836"/>
    </source>
</evidence>
<evidence type="ECO:0000256" key="2">
    <source>
        <dbReference type="ARBA" id="ARBA00022448"/>
    </source>
</evidence>
<dbReference type="SUPFAM" id="SSF49344">
    <property type="entry name" value="CBD9-like"/>
    <property type="match status" value="1"/>
</dbReference>
<name>A0A9P5XMN5_9AGAR</name>
<dbReference type="PROSITE" id="PS50836">
    <property type="entry name" value="DOMON"/>
    <property type="match status" value="1"/>
</dbReference>
<dbReference type="InterPro" id="IPR015920">
    <property type="entry name" value="Cellobiose_DH-like_cyt"/>
</dbReference>
<feature type="domain" description="Cytochrome b561" evidence="10">
    <location>
        <begin position="135"/>
        <end position="337"/>
    </location>
</feature>
<dbReference type="Pfam" id="PF16010">
    <property type="entry name" value="CDH-cyt"/>
    <property type="match status" value="1"/>
</dbReference>
<evidence type="ECO:0000256" key="7">
    <source>
        <dbReference type="SAM" id="MobiDB-lite"/>
    </source>
</evidence>
<feature type="transmembrane region" description="Helical" evidence="8">
    <location>
        <begin position="245"/>
        <end position="264"/>
    </location>
</feature>
<sequence length="362" mass="39827">MCVAATVNGSSVDYVLSSTGEIPVGWMAIGFGTQMPNTPMVIMWANSDDSITLSQRSARGFVMPTVDTNPPRQATLKQALSSTSSSNTHFAFSIPANGDTTQDIIFAFGQIHPDSAAVDATLDRHLEFGTGRLDLTKQNSPSSTQPVTAPTGQSPIRESIPLLPYQRMIVAHAIFCVVGFLVLLPAGALIGRYLRTFTPTWFRGHWIAQFALAGPTIVVGLALGVQSVNKAGMHHLNDVHKRLGVVIFVFYIAQCSLGALIHWVKPRNIKYRPPQNYFHAIFGLAIIALAFYQVRVGYKIEWPKATGRGPVSNGVNIIYWTWVALLPLAYALGLGFLKKQYQRERRARRVVEPVVSKYEEDD</sequence>
<protein>
    <submittedName>
        <fullName evidence="11">CBD9-like protein</fullName>
    </submittedName>
</protein>
<feature type="transmembrane region" description="Helical" evidence="8">
    <location>
        <begin position="169"/>
        <end position="194"/>
    </location>
</feature>
<dbReference type="PROSITE" id="PS50939">
    <property type="entry name" value="CYTOCHROME_B561"/>
    <property type="match status" value="1"/>
</dbReference>
<evidence type="ECO:0000256" key="5">
    <source>
        <dbReference type="ARBA" id="ARBA00022989"/>
    </source>
</evidence>
<evidence type="ECO:0000256" key="6">
    <source>
        <dbReference type="ARBA" id="ARBA00023136"/>
    </source>
</evidence>
<dbReference type="SMART" id="SM00664">
    <property type="entry name" value="DoH"/>
    <property type="match status" value="1"/>
</dbReference>
<dbReference type="Gene3D" id="2.60.40.1210">
    <property type="entry name" value="Cellobiose dehydrogenase, cytochrome domain"/>
    <property type="match status" value="1"/>
</dbReference>
<organism evidence="11 12">
    <name type="scientific">Macrolepiota fuliginosa MF-IS2</name>
    <dbReference type="NCBI Taxonomy" id="1400762"/>
    <lineage>
        <taxon>Eukaryota</taxon>
        <taxon>Fungi</taxon>
        <taxon>Dikarya</taxon>
        <taxon>Basidiomycota</taxon>
        <taxon>Agaricomycotina</taxon>
        <taxon>Agaricomycetes</taxon>
        <taxon>Agaricomycetidae</taxon>
        <taxon>Agaricales</taxon>
        <taxon>Agaricineae</taxon>
        <taxon>Agaricaceae</taxon>
        <taxon>Macrolepiota</taxon>
    </lineage>
</organism>
<dbReference type="SMART" id="SM00665">
    <property type="entry name" value="B561"/>
    <property type="match status" value="1"/>
</dbReference>
<keyword evidence="4" id="KW-0249">Electron transport</keyword>
<dbReference type="InterPro" id="IPR006593">
    <property type="entry name" value="Cyt_b561/ferric_Rdtase_TM"/>
</dbReference>
<keyword evidence="12" id="KW-1185">Reference proteome</keyword>
<evidence type="ECO:0000256" key="1">
    <source>
        <dbReference type="ARBA" id="ARBA00004370"/>
    </source>
</evidence>
<accession>A0A9P5XMN5</accession>
<keyword evidence="5 8" id="KW-1133">Transmembrane helix</keyword>
<dbReference type="Pfam" id="PF03188">
    <property type="entry name" value="Cytochrom_B561"/>
    <property type="match status" value="1"/>
</dbReference>
<evidence type="ECO:0000313" key="12">
    <source>
        <dbReference type="Proteomes" id="UP000807342"/>
    </source>
</evidence>
<dbReference type="PANTHER" id="PTHR47797">
    <property type="entry name" value="DEHYDROGENASE, PUTATIVE (AFU_ORTHOLOGUE AFUA_8G05805)-RELATED"/>
    <property type="match status" value="1"/>
</dbReference>
<dbReference type="GO" id="GO:0016020">
    <property type="term" value="C:membrane"/>
    <property type="evidence" value="ECO:0007669"/>
    <property type="project" value="UniProtKB-SubCell"/>
</dbReference>
<comment type="caution">
    <text evidence="11">The sequence shown here is derived from an EMBL/GenBank/DDBJ whole genome shotgun (WGS) entry which is preliminary data.</text>
</comment>
<proteinExistence type="predicted"/>
<dbReference type="CDD" id="cd08760">
    <property type="entry name" value="Cyt_b561_FRRS1_like"/>
    <property type="match status" value="1"/>
</dbReference>
<reference evidence="11" key="1">
    <citation type="submission" date="2020-11" db="EMBL/GenBank/DDBJ databases">
        <authorList>
            <consortium name="DOE Joint Genome Institute"/>
            <person name="Ahrendt S."/>
            <person name="Riley R."/>
            <person name="Andreopoulos W."/>
            <person name="Labutti K."/>
            <person name="Pangilinan J."/>
            <person name="Ruiz-Duenas F.J."/>
            <person name="Barrasa J.M."/>
            <person name="Sanchez-Garcia M."/>
            <person name="Camarero S."/>
            <person name="Miyauchi S."/>
            <person name="Serrano A."/>
            <person name="Linde D."/>
            <person name="Babiker R."/>
            <person name="Drula E."/>
            <person name="Ayuso-Fernandez I."/>
            <person name="Pacheco R."/>
            <person name="Padilla G."/>
            <person name="Ferreira P."/>
            <person name="Barriuso J."/>
            <person name="Kellner H."/>
            <person name="Castanera R."/>
            <person name="Alfaro M."/>
            <person name="Ramirez L."/>
            <person name="Pisabarro A.G."/>
            <person name="Kuo A."/>
            <person name="Tritt A."/>
            <person name="Lipzen A."/>
            <person name="He G."/>
            <person name="Yan M."/>
            <person name="Ng V."/>
            <person name="Cullen D."/>
            <person name="Martin F."/>
            <person name="Rosso M.-N."/>
            <person name="Henrissat B."/>
            <person name="Hibbett D."/>
            <person name="Martinez A.T."/>
            <person name="Grigoriev I.V."/>
        </authorList>
    </citation>
    <scope>NUCLEOTIDE SEQUENCE</scope>
    <source>
        <strain evidence="11">MF-IS2</strain>
    </source>
</reference>
<evidence type="ECO:0000313" key="11">
    <source>
        <dbReference type="EMBL" id="KAF9452360.1"/>
    </source>
</evidence>
<feature type="transmembrane region" description="Helical" evidence="8">
    <location>
        <begin position="317"/>
        <end position="337"/>
    </location>
</feature>
<dbReference type="OrthoDB" id="19261at2759"/>
<gene>
    <name evidence="11" type="ORF">P691DRAFT_804881</name>
</gene>
<dbReference type="EMBL" id="MU151072">
    <property type="protein sequence ID" value="KAF9452360.1"/>
    <property type="molecule type" value="Genomic_DNA"/>
</dbReference>
<dbReference type="CDD" id="cd09630">
    <property type="entry name" value="CDH_like_cytochrome"/>
    <property type="match status" value="1"/>
</dbReference>
<evidence type="ECO:0000259" key="10">
    <source>
        <dbReference type="PROSITE" id="PS50939"/>
    </source>
</evidence>
<dbReference type="AlphaFoldDB" id="A0A9P5XMN5"/>
<dbReference type="InterPro" id="IPR005018">
    <property type="entry name" value="DOMON_domain"/>
</dbReference>
<comment type="subcellular location">
    <subcellularLocation>
        <location evidence="1">Membrane</location>
    </subcellularLocation>
</comment>
<keyword evidence="3 8" id="KW-0812">Transmembrane</keyword>
<feature type="domain" description="DOMON" evidence="9">
    <location>
        <begin position="1"/>
        <end position="109"/>
    </location>
</feature>
<feature type="compositionally biased region" description="Polar residues" evidence="7">
    <location>
        <begin position="136"/>
        <end position="153"/>
    </location>
</feature>
<keyword evidence="6 8" id="KW-0472">Membrane</keyword>
<dbReference type="Proteomes" id="UP000807342">
    <property type="component" value="Unassembled WGS sequence"/>
</dbReference>
<feature type="transmembrane region" description="Helical" evidence="8">
    <location>
        <begin position="276"/>
        <end position="294"/>
    </location>
</feature>
<evidence type="ECO:0000256" key="4">
    <source>
        <dbReference type="ARBA" id="ARBA00022982"/>
    </source>
</evidence>
<evidence type="ECO:0000256" key="8">
    <source>
        <dbReference type="SAM" id="Phobius"/>
    </source>
</evidence>
<evidence type="ECO:0000256" key="3">
    <source>
        <dbReference type="ARBA" id="ARBA00022692"/>
    </source>
</evidence>
<feature type="transmembrane region" description="Helical" evidence="8">
    <location>
        <begin position="206"/>
        <end position="225"/>
    </location>
</feature>
<keyword evidence="2" id="KW-0813">Transport</keyword>
<dbReference type="PANTHER" id="PTHR47797:SF3">
    <property type="entry name" value="CYTOCHROME B561 DOMAIN-CONTAINING PROTEIN"/>
    <property type="match status" value="1"/>
</dbReference>
<feature type="region of interest" description="Disordered" evidence="7">
    <location>
        <begin position="133"/>
        <end position="153"/>
    </location>
</feature>